<dbReference type="InterPro" id="IPR036188">
    <property type="entry name" value="FAD/NAD-bd_sf"/>
</dbReference>
<organism evidence="9 10">
    <name type="scientific">Trichonephila clavata</name>
    <name type="common">Joro spider</name>
    <name type="synonym">Nephila clavata</name>
    <dbReference type="NCBI Taxonomy" id="2740835"/>
    <lineage>
        <taxon>Eukaryota</taxon>
        <taxon>Metazoa</taxon>
        <taxon>Ecdysozoa</taxon>
        <taxon>Arthropoda</taxon>
        <taxon>Chelicerata</taxon>
        <taxon>Arachnida</taxon>
        <taxon>Araneae</taxon>
        <taxon>Araneomorphae</taxon>
        <taxon>Entelegynae</taxon>
        <taxon>Araneoidea</taxon>
        <taxon>Nephilidae</taxon>
        <taxon>Trichonephila</taxon>
    </lineage>
</organism>
<comment type="caution">
    <text evidence="9">The sequence shown here is derived from an EMBL/GenBank/DDBJ whole genome shotgun (WGS) entry which is preliminary data.</text>
</comment>
<dbReference type="PIRSF" id="PIRSF000137">
    <property type="entry name" value="Alcohol_oxidase"/>
    <property type="match status" value="1"/>
</dbReference>
<comment type="similarity">
    <text evidence="2">Belongs to the GMC oxidoreductase family.</text>
</comment>
<dbReference type="PANTHER" id="PTHR11552:SF147">
    <property type="entry name" value="CHOLINE DEHYDROGENASE, MITOCHONDRIAL"/>
    <property type="match status" value="1"/>
</dbReference>
<dbReference type="Proteomes" id="UP000887116">
    <property type="component" value="Unassembled WGS sequence"/>
</dbReference>
<dbReference type="Gene3D" id="3.30.560.10">
    <property type="entry name" value="Glucose Oxidase, domain 3"/>
    <property type="match status" value="1"/>
</dbReference>
<dbReference type="EMBL" id="BMAO01021685">
    <property type="protein sequence ID" value="GFQ76739.1"/>
    <property type="molecule type" value="Genomic_DNA"/>
</dbReference>
<accession>A0A8X6FEH8</accession>
<evidence type="ECO:0000259" key="8">
    <source>
        <dbReference type="Pfam" id="PF05199"/>
    </source>
</evidence>
<evidence type="ECO:0000313" key="10">
    <source>
        <dbReference type="Proteomes" id="UP000887116"/>
    </source>
</evidence>
<keyword evidence="3" id="KW-0285">Flavoprotein</keyword>
<gene>
    <name evidence="9" type="primary">Gld</name>
    <name evidence="9" type="ORF">TNCT_407671</name>
</gene>
<dbReference type="InterPro" id="IPR012132">
    <property type="entry name" value="GMC_OxRdtase"/>
</dbReference>
<dbReference type="GO" id="GO:0050660">
    <property type="term" value="F:flavin adenine dinucleotide binding"/>
    <property type="evidence" value="ECO:0007669"/>
    <property type="project" value="InterPro"/>
</dbReference>
<dbReference type="Pfam" id="PF05199">
    <property type="entry name" value="GMC_oxred_C"/>
    <property type="match status" value="1"/>
</dbReference>
<dbReference type="Pfam" id="PF00732">
    <property type="entry name" value="GMC_oxred_N"/>
    <property type="match status" value="1"/>
</dbReference>
<evidence type="ECO:0000256" key="5">
    <source>
        <dbReference type="PIRSR" id="PIRSR000137-2"/>
    </source>
</evidence>
<feature type="compositionally biased region" description="Basic and acidic residues" evidence="6">
    <location>
        <begin position="9"/>
        <end position="25"/>
    </location>
</feature>
<dbReference type="Gene3D" id="3.50.50.60">
    <property type="entry name" value="FAD/NAD(P)-binding domain"/>
    <property type="match status" value="1"/>
</dbReference>
<name>A0A8X6FEH8_TRICU</name>
<keyword evidence="4 5" id="KW-0274">FAD</keyword>
<evidence type="ECO:0000256" key="1">
    <source>
        <dbReference type="ARBA" id="ARBA00001974"/>
    </source>
</evidence>
<keyword evidence="10" id="KW-1185">Reference proteome</keyword>
<reference evidence="9" key="1">
    <citation type="submission" date="2020-07" db="EMBL/GenBank/DDBJ databases">
        <title>Multicomponent nature underlies the extraordinary mechanical properties of spider dragline silk.</title>
        <authorList>
            <person name="Kono N."/>
            <person name="Nakamura H."/>
            <person name="Mori M."/>
            <person name="Yoshida Y."/>
            <person name="Ohtoshi R."/>
            <person name="Malay A.D."/>
            <person name="Moran D.A.P."/>
            <person name="Tomita M."/>
            <person name="Numata K."/>
            <person name="Arakawa K."/>
        </authorList>
    </citation>
    <scope>NUCLEOTIDE SEQUENCE</scope>
</reference>
<dbReference type="PANTHER" id="PTHR11552">
    <property type="entry name" value="GLUCOSE-METHANOL-CHOLINE GMC OXIDOREDUCTASE"/>
    <property type="match status" value="1"/>
</dbReference>
<evidence type="ECO:0000259" key="7">
    <source>
        <dbReference type="Pfam" id="PF00732"/>
    </source>
</evidence>
<evidence type="ECO:0000256" key="2">
    <source>
        <dbReference type="ARBA" id="ARBA00010790"/>
    </source>
</evidence>
<evidence type="ECO:0000256" key="4">
    <source>
        <dbReference type="ARBA" id="ARBA00022827"/>
    </source>
</evidence>
<dbReference type="SUPFAM" id="SSF51905">
    <property type="entry name" value="FAD/NAD(P)-binding domain"/>
    <property type="match status" value="1"/>
</dbReference>
<sequence>MPRPLGYRGHNEIRKEKRKTEESRHSLPTVTMDITTERSYPTPYASSSILTLLLIALGAQKNSPRETSFIKKEYDYIVVGAGAAGSVVASRLSEEPCVSVLLLEAGGKPPLINDIPALARSFWFTNLDWAYKTVPQKHTGSALKNKQVIWPSGKGFGGSTLLNAMLYVRGNRQNYDNWAAQGAEGWSYEDIFPYFLKLEDNRDPEFLANGFHAFGGPMTVEKPGYTSEIKNPIKETARQFGYKVLDANADQQTGFNILQGTLRDGQRCSAAKAYLVPAENRTNLDILGCAHVTKILTENCRATGLRFDFKNFTYSIKARREVILSAGTTNSAQLLMLSGIGPKEHLEEHGIPVVADLPVGKNFHDHPAAILPYTLSKDIPKVAEKLLNPLNIKEYIANKTGPLSSLEFISNMASLKGKTVIPNVDFPNYQLFFAEIPKEIPKFQVGFKPEVYQQLFGPYEDCPMMVCLSQPTQPRSRGTVKLKCSNPFDSPLIDPNYFEDRRDIEDMVEGMKACQRILTSKIMRDVGVRPFETIFPGCENFVGSEDCYFTCIARRAVVTLSHMVGTAKMGDPRDPTTVVDPLLRVKNVEGLRVVDASVIPIVTSGNTLIPTIMLAEKASDIIRQTINCPAIKFPKFSDLPEPENCCH</sequence>
<dbReference type="OrthoDB" id="6412952at2759"/>
<protein>
    <submittedName>
        <fullName evidence="9">Glucose dehydrogenase</fullName>
    </submittedName>
</protein>
<evidence type="ECO:0000256" key="3">
    <source>
        <dbReference type="ARBA" id="ARBA00022630"/>
    </source>
</evidence>
<dbReference type="GO" id="GO:0016614">
    <property type="term" value="F:oxidoreductase activity, acting on CH-OH group of donors"/>
    <property type="evidence" value="ECO:0007669"/>
    <property type="project" value="InterPro"/>
</dbReference>
<evidence type="ECO:0000256" key="6">
    <source>
        <dbReference type="SAM" id="MobiDB-lite"/>
    </source>
</evidence>
<comment type="cofactor">
    <cofactor evidence="1 5">
        <name>FAD</name>
        <dbReference type="ChEBI" id="CHEBI:57692"/>
    </cofactor>
</comment>
<dbReference type="InterPro" id="IPR000172">
    <property type="entry name" value="GMC_OxRdtase_N"/>
</dbReference>
<feature type="domain" description="Glucose-methanol-choline oxidoreductase C-terminal" evidence="8">
    <location>
        <begin position="474"/>
        <end position="615"/>
    </location>
</feature>
<proteinExistence type="inferred from homology"/>
<evidence type="ECO:0000313" key="9">
    <source>
        <dbReference type="EMBL" id="GFQ76739.1"/>
    </source>
</evidence>
<feature type="region of interest" description="Disordered" evidence="6">
    <location>
        <begin position="1"/>
        <end position="26"/>
    </location>
</feature>
<dbReference type="InterPro" id="IPR007867">
    <property type="entry name" value="GMC_OxRtase_C"/>
</dbReference>
<dbReference type="AlphaFoldDB" id="A0A8X6FEH8"/>
<feature type="domain" description="Glucose-methanol-choline oxidoreductase N-terminal" evidence="7">
    <location>
        <begin position="74"/>
        <end position="368"/>
    </location>
</feature>
<feature type="binding site" evidence="5">
    <location>
        <position position="292"/>
    </location>
    <ligand>
        <name>FAD</name>
        <dbReference type="ChEBI" id="CHEBI:57692"/>
    </ligand>
</feature>
<dbReference type="SUPFAM" id="SSF54373">
    <property type="entry name" value="FAD-linked reductases, C-terminal domain"/>
    <property type="match status" value="1"/>
</dbReference>